<feature type="domain" description="MobA-like NTP transferase" evidence="2">
    <location>
        <begin position="24"/>
        <end position="179"/>
    </location>
</feature>
<evidence type="ECO:0000313" key="4">
    <source>
        <dbReference type="Proteomes" id="UP000605992"/>
    </source>
</evidence>
<dbReference type="SUPFAM" id="SSF53448">
    <property type="entry name" value="Nucleotide-diphospho-sugar transferases"/>
    <property type="match status" value="1"/>
</dbReference>
<name>A0A8J3UXN2_9ACTN</name>
<dbReference type="InterPro" id="IPR025877">
    <property type="entry name" value="MobA-like_NTP_Trfase"/>
</dbReference>
<evidence type="ECO:0000313" key="3">
    <source>
        <dbReference type="EMBL" id="GII51747.1"/>
    </source>
</evidence>
<proteinExistence type="predicted"/>
<dbReference type="RefSeq" id="WP_373318471.1">
    <property type="nucleotide sequence ID" value="NZ_BOOR01000003.1"/>
</dbReference>
<gene>
    <name evidence="3" type="ORF">Pth03_01360</name>
</gene>
<dbReference type="EMBL" id="BOOR01000003">
    <property type="protein sequence ID" value="GII51747.1"/>
    <property type="molecule type" value="Genomic_DNA"/>
</dbReference>
<reference evidence="3" key="1">
    <citation type="submission" date="2021-01" db="EMBL/GenBank/DDBJ databases">
        <title>Whole genome shotgun sequence of Planotetraspora thailandica NBRC 104271.</title>
        <authorList>
            <person name="Komaki H."/>
            <person name="Tamura T."/>
        </authorList>
    </citation>
    <scope>NUCLEOTIDE SEQUENCE</scope>
    <source>
        <strain evidence="3">NBRC 104271</strain>
    </source>
</reference>
<dbReference type="InterPro" id="IPR029044">
    <property type="entry name" value="Nucleotide-diphossugar_trans"/>
</dbReference>
<dbReference type="Proteomes" id="UP000605992">
    <property type="component" value="Unassembled WGS sequence"/>
</dbReference>
<keyword evidence="1" id="KW-0808">Transferase</keyword>
<evidence type="ECO:0000256" key="1">
    <source>
        <dbReference type="ARBA" id="ARBA00022679"/>
    </source>
</evidence>
<protein>
    <recommendedName>
        <fullName evidence="2">MobA-like NTP transferase domain-containing protein</fullName>
    </recommendedName>
</protein>
<dbReference type="Gene3D" id="3.90.550.10">
    <property type="entry name" value="Spore Coat Polysaccharide Biosynthesis Protein SpsA, Chain A"/>
    <property type="match status" value="1"/>
</dbReference>
<evidence type="ECO:0000259" key="2">
    <source>
        <dbReference type="Pfam" id="PF12804"/>
    </source>
</evidence>
<dbReference type="PANTHER" id="PTHR19136">
    <property type="entry name" value="MOLYBDENUM COFACTOR GUANYLYLTRANSFERASE"/>
    <property type="match status" value="1"/>
</dbReference>
<dbReference type="Pfam" id="PF12804">
    <property type="entry name" value="NTP_transf_3"/>
    <property type="match status" value="1"/>
</dbReference>
<sequence>MALVPETPHRGADDPRPAGMPYDAVILAGGRAERLGGLDKPGALVGGRSLLERVASSVADARVLVVVGPPRDAAGAEGSPLARAVVTREEPPGGGPVPALCAGLVHVSAPWVALLAADLPFLTAAHVSALLRAAHDDMHDDAAAAPRTASGAVLVDDGGREQWLTGVWRTAALTGALSGYTGGSLHRLLGPLDPVLVRLPASGDGRAPWFDCDTMDDLGAARARAGEAGPDR</sequence>
<accession>A0A8J3UXN2</accession>
<keyword evidence="4" id="KW-1185">Reference proteome</keyword>
<dbReference type="GO" id="GO:0016779">
    <property type="term" value="F:nucleotidyltransferase activity"/>
    <property type="evidence" value="ECO:0007669"/>
    <property type="project" value="TreeGrafter"/>
</dbReference>
<organism evidence="3 4">
    <name type="scientific">Planotetraspora thailandica</name>
    <dbReference type="NCBI Taxonomy" id="487172"/>
    <lineage>
        <taxon>Bacteria</taxon>
        <taxon>Bacillati</taxon>
        <taxon>Actinomycetota</taxon>
        <taxon>Actinomycetes</taxon>
        <taxon>Streptosporangiales</taxon>
        <taxon>Streptosporangiaceae</taxon>
        <taxon>Planotetraspora</taxon>
    </lineage>
</organism>
<dbReference type="PANTHER" id="PTHR19136:SF81">
    <property type="entry name" value="MOLYBDENUM COFACTOR GUANYLYLTRANSFERASE"/>
    <property type="match status" value="1"/>
</dbReference>
<comment type="caution">
    <text evidence="3">The sequence shown here is derived from an EMBL/GenBank/DDBJ whole genome shotgun (WGS) entry which is preliminary data.</text>
</comment>
<dbReference type="AlphaFoldDB" id="A0A8J3UXN2"/>